<gene>
    <name evidence="2" type="ORF">CVAR292_02220</name>
</gene>
<name>A0A0X2NN07_9CORY</name>
<dbReference type="EMBL" id="FAUH01000015">
    <property type="protein sequence ID" value="CUU66873.1"/>
    <property type="molecule type" value="Genomic_DNA"/>
</dbReference>
<keyword evidence="3" id="KW-1185">Reference proteome</keyword>
<keyword evidence="1" id="KW-1133">Transmembrane helix</keyword>
<organism evidence="2 3">
    <name type="scientific">Corynebacterium variabile</name>
    <dbReference type="NCBI Taxonomy" id="1727"/>
    <lineage>
        <taxon>Bacteria</taxon>
        <taxon>Bacillati</taxon>
        <taxon>Actinomycetota</taxon>
        <taxon>Actinomycetes</taxon>
        <taxon>Mycobacteriales</taxon>
        <taxon>Corynebacteriaceae</taxon>
        <taxon>Corynebacterium</taxon>
    </lineage>
</organism>
<keyword evidence="1" id="KW-0472">Membrane</keyword>
<evidence type="ECO:0000313" key="3">
    <source>
        <dbReference type="Proteomes" id="UP000182498"/>
    </source>
</evidence>
<dbReference type="Proteomes" id="UP000182498">
    <property type="component" value="Unassembled WGS sequence"/>
</dbReference>
<sequence>MWRRRVFRSILDMGREGADPENIGPPDRRREASLGAWTLVVLVLLSTGVVAVCLGARKLTMWLFADAAGLPPN</sequence>
<accession>A0A0X2NN07</accession>
<feature type="transmembrane region" description="Helical" evidence="1">
    <location>
        <begin position="34"/>
        <end position="54"/>
    </location>
</feature>
<reference evidence="3" key="1">
    <citation type="submission" date="2015-11" db="EMBL/GenBank/DDBJ databases">
        <authorList>
            <person name="Dugat-Bony E."/>
        </authorList>
    </citation>
    <scope>NUCLEOTIDE SEQUENCE [LARGE SCALE GENOMIC DNA]</scope>
    <source>
        <strain evidence="3">Mu292</strain>
    </source>
</reference>
<evidence type="ECO:0000256" key="1">
    <source>
        <dbReference type="SAM" id="Phobius"/>
    </source>
</evidence>
<proteinExistence type="predicted"/>
<protein>
    <submittedName>
        <fullName evidence="2">Uncharacterized protein</fullName>
    </submittedName>
</protein>
<dbReference type="AlphaFoldDB" id="A0A0X2NN07"/>
<keyword evidence="1" id="KW-0812">Transmembrane</keyword>
<evidence type="ECO:0000313" key="2">
    <source>
        <dbReference type="EMBL" id="CUU66873.1"/>
    </source>
</evidence>